<gene>
    <name evidence="2" type="ordered locus">Ftrac_2881</name>
</gene>
<dbReference type="HOGENOM" id="CLU_1064791_0_0_10"/>
<evidence type="ECO:0000313" key="2">
    <source>
        <dbReference type="EMBL" id="ADR22858.1"/>
    </source>
</evidence>
<dbReference type="EMBL" id="CP002349">
    <property type="protein sequence ID" value="ADR22858.1"/>
    <property type="molecule type" value="Genomic_DNA"/>
</dbReference>
<feature type="signal peptide" evidence="1">
    <location>
        <begin position="1"/>
        <end position="22"/>
    </location>
</feature>
<organism evidence="2 3">
    <name type="scientific">Marivirga tractuosa (strain ATCC 23168 / DSM 4126 / NBRC 15989 / NCIMB 1408 / VKM B-1430 / H-43)</name>
    <name type="common">Microscilla tractuosa</name>
    <name type="synonym">Flexibacter tractuosus</name>
    <dbReference type="NCBI Taxonomy" id="643867"/>
    <lineage>
        <taxon>Bacteria</taxon>
        <taxon>Pseudomonadati</taxon>
        <taxon>Bacteroidota</taxon>
        <taxon>Cytophagia</taxon>
        <taxon>Cytophagales</taxon>
        <taxon>Marivirgaceae</taxon>
        <taxon>Marivirga</taxon>
    </lineage>
</organism>
<feature type="chain" id="PRO_5003187285" description="Lipoprotein" evidence="1">
    <location>
        <begin position="23"/>
        <end position="261"/>
    </location>
</feature>
<accession>E4TSE1</accession>
<dbReference type="RefSeq" id="WP_013455001.1">
    <property type="nucleotide sequence ID" value="NC_014759.1"/>
</dbReference>
<evidence type="ECO:0000313" key="3">
    <source>
        <dbReference type="Proteomes" id="UP000008720"/>
    </source>
</evidence>
<dbReference type="AlphaFoldDB" id="E4TSE1"/>
<name>E4TSE1_MARTH</name>
<sequence length="261" mass="27866">MMKNIKNIIAILFVAVMGSSCVDEDTVNQERPGPVVEPSLNVVVLNQQGEPVSGATVDFFASAADYALEQNVVSSGETNAEGVVTLSPGDVGSERGDYFFSASSGSLRNWSSTVSSGYIYWSAGETVIETTLAPVLPEFLAVLGNYTVTSYTYPGFGDVYDQLVTAPCELDDIFTFRKDGLLIRAESSDVCAEPSEFQAPVSVEGATWSTWSLNEDGSAMTIRDLDPSFDYASNPEAGLEVTANTVTIDYGSGYVATLTRI</sequence>
<keyword evidence="3" id="KW-1185">Reference proteome</keyword>
<evidence type="ECO:0008006" key="4">
    <source>
        <dbReference type="Google" id="ProtNLM"/>
    </source>
</evidence>
<dbReference type="STRING" id="643867.Ftrac_2881"/>
<keyword evidence="1" id="KW-0732">Signal</keyword>
<proteinExistence type="predicted"/>
<protein>
    <recommendedName>
        <fullName evidence="4">Lipoprotein</fullName>
    </recommendedName>
</protein>
<evidence type="ECO:0000256" key="1">
    <source>
        <dbReference type="SAM" id="SignalP"/>
    </source>
</evidence>
<reference evidence="2 3" key="1">
    <citation type="journal article" date="2011" name="Stand. Genomic Sci.">
        <title>Complete genome sequence of Marivirga tractuosa type strain (H-43).</title>
        <authorList>
            <person name="Pagani I."/>
            <person name="Chertkov O."/>
            <person name="Lapidus A."/>
            <person name="Lucas S."/>
            <person name="Del Rio T.G."/>
            <person name="Tice H."/>
            <person name="Copeland A."/>
            <person name="Cheng J.F."/>
            <person name="Nolan M."/>
            <person name="Saunders E."/>
            <person name="Pitluck S."/>
            <person name="Held B."/>
            <person name="Goodwin L."/>
            <person name="Liolios K."/>
            <person name="Ovchinikova G."/>
            <person name="Ivanova N."/>
            <person name="Mavromatis K."/>
            <person name="Pati A."/>
            <person name="Chen A."/>
            <person name="Palaniappan K."/>
            <person name="Land M."/>
            <person name="Hauser L."/>
            <person name="Jeffries C.D."/>
            <person name="Detter J.C."/>
            <person name="Han C."/>
            <person name="Tapia R."/>
            <person name="Ngatchou-Djao O.D."/>
            <person name="Rohde M."/>
            <person name="Goker M."/>
            <person name="Spring S."/>
            <person name="Sikorski J."/>
            <person name="Woyke T."/>
            <person name="Bristow J."/>
            <person name="Eisen J.A."/>
            <person name="Markowitz V."/>
            <person name="Hugenholtz P."/>
            <person name="Klenk H.P."/>
            <person name="Kyrpides N.C."/>
        </authorList>
    </citation>
    <scope>NUCLEOTIDE SEQUENCE [LARGE SCALE GENOMIC DNA]</scope>
    <source>
        <strain evidence="3">ATCC 23168 / DSM 4126 / NBRC 15989 / NCIMB 1408 / VKM B-1430 / H-43</strain>
    </source>
</reference>
<dbReference type="OrthoDB" id="611136at2"/>
<dbReference type="PROSITE" id="PS51257">
    <property type="entry name" value="PROKAR_LIPOPROTEIN"/>
    <property type="match status" value="1"/>
</dbReference>
<dbReference type="KEGG" id="mtt:Ftrac_2881"/>
<dbReference type="Proteomes" id="UP000008720">
    <property type="component" value="Chromosome"/>
</dbReference>
<dbReference type="Gene3D" id="2.60.40.1120">
    <property type="entry name" value="Carboxypeptidase-like, regulatory domain"/>
    <property type="match status" value="1"/>
</dbReference>